<dbReference type="Pfam" id="PF00158">
    <property type="entry name" value="Sigma54_activat"/>
    <property type="match status" value="1"/>
</dbReference>
<dbReference type="InterPro" id="IPR000014">
    <property type="entry name" value="PAS"/>
</dbReference>
<dbReference type="Gene3D" id="3.30.450.20">
    <property type="entry name" value="PAS domain"/>
    <property type="match status" value="2"/>
</dbReference>
<dbReference type="NCBIfam" id="TIGR00229">
    <property type="entry name" value="sensory_box"/>
    <property type="match status" value="1"/>
</dbReference>
<feature type="domain" description="Sigma-54 factor interaction" evidence="6">
    <location>
        <begin position="269"/>
        <end position="499"/>
    </location>
</feature>
<dbReference type="PANTHER" id="PTHR32071:SF57">
    <property type="entry name" value="C4-DICARBOXYLATE TRANSPORT TRANSCRIPTIONAL REGULATORY PROTEIN DCTD"/>
    <property type="match status" value="1"/>
</dbReference>
<dbReference type="InterPro" id="IPR002078">
    <property type="entry name" value="Sigma_54_int"/>
</dbReference>
<proteinExistence type="predicted"/>
<dbReference type="Gene3D" id="1.10.8.60">
    <property type="match status" value="1"/>
</dbReference>
<keyword evidence="3" id="KW-0067">ATP-binding</keyword>
<keyword evidence="5" id="KW-0175">Coiled coil</keyword>
<dbReference type="GO" id="GO:0006355">
    <property type="term" value="P:regulation of DNA-templated transcription"/>
    <property type="evidence" value="ECO:0007669"/>
    <property type="project" value="InterPro"/>
</dbReference>
<dbReference type="InterPro" id="IPR027417">
    <property type="entry name" value="P-loop_NTPase"/>
</dbReference>
<feature type="domain" description="PAC" evidence="8">
    <location>
        <begin position="194"/>
        <end position="244"/>
    </location>
</feature>
<dbReference type="SUPFAM" id="SSF46689">
    <property type="entry name" value="Homeodomain-like"/>
    <property type="match status" value="1"/>
</dbReference>
<evidence type="ECO:0000259" key="8">
    <source>
        <dbReference type="PROSITE" id="PS50113"/>
    </source>
</evidence>
<dbReference type="Proteomes" id="UP000422108">
    <property type="component" value="Chromosome"/>
</dbReference>
<dbReference type="EMBL" id="AP021879">
    <property type="protein sequence ID" value="BBO92113.1"/>
    <property type="molecule type" value="Genomic_DNA"/>
</dbReference>
<organism evidence="9 10">
    <name type="scientific">Desulfosarcina ovata subsp. ovata</name>
    <dbReference type="NCBI Taxonomy" id="2752305"/>
    <lineage>
        <taxon>Bacteria</taxon>
        <taxon>Pseudomonadati</taxon>
        <taxon>Thermodesulfobacteriota</taxon>
        <taxon>Desulfobacteria</taxon>
        <taxon>Desulfobacterales</taxon>
        <taxon>Desulfosarcinaceae</taxon>
        <taxon>Desulfosarcina</taxon>
    </lineage>
</organism>
<reference evidence="9 10" key="1">
    <citation type="submission" date="2019-11" db="EMBL/GenBank/DDBJ databases">
        <title>Comparative genomics of hydrocarbon-degrading Desulfosarcina strains.</title>
        <authorList>
            <person name="Watanabe M."/>
            <person name="Kojima H."/>
            <person name="Fukui M."/>
        </authorList>
    </citation>
    <scope>NUCLEOTIDE SEQUENCE [LARGE SCALE GENOMIC DNA]</scope>
    <source>
        <strain evidence="10">oXyS1</strain>
    </source>
</reference>
<evidence type="ECO:0000313" key="10">
    <source>
        <dbReference type="Proteomes" id="UP000422108"/>
    </source>
</evidence>
<evidence type="ECO:0000256" key="2">
    <source>
        <dbReference type="ARBA" id="ARBA00022797"/>
    </source>
</evidence>
<dbReference type="SUPFAM" id="SSF55785">
    <property type="entry name" value="PYP-like sensor domain (PAS domain)"/>
    <property type="match status" value="2"/>
</dbReference>
<dbReference type="PANTHER" id="PTHR32071">
    <property type="entry name" value="TRANSCRIPTIONAL REGULATORY PROTEIN"/>
    <property type="match status" value="1"/>
</dbReference>
<accession>A0A5K8AHE2</accession>
<dbReference type="CDD" id="cd00009">
    <property type="entry name" value="AAA"/>
    <property type="match status" value="1"/>
</dbReference>
<dbReference type="CDD" id="cd00130">
    <property type="entry name" value="PAS"/>
    <property type="match status" value="1"/>
</dbReference>
<feature type="domain" description="PAS" evidence="7">
    <location>
        <begin position="124"/>
        <end position="175"/>
    </location>
</feature>
<dbReference type="Gene3D" id="3.40.50.300">
    <property type="entry name" value="P-loop containing nucleotide triphosphate hydrolases"/>
    <property type="match status" value="1"/>
</dbReference>
<dbReference type="InterPro" id="IPR035965">
    <property type="entry name" value="PAS-like_dom_sf"/>
</dbReference>
<dbReference type="PROSITE" id="PS50045">
    <property type="entry name" value="SIGMA54_INTERACT_4"/>
    <property type="match status" value="1"/>
</dbReference>
<dbReference type="GO" id="GO:0005524">
    <property type="term" value="F:ATP binding"/>
    <property type="evidence" value="ECO:0007669"/>
    <property type="project" value="UniProtKB-KW"/>
</dbReference>
<dbReference type="InterPro" id="IPR058031">
    <property type="entry name" value="AAA_lid_NorR"/>
</dbReference>
<dbReference type="RefSeq" id="WP_155312898.1">
    <property type="nucleotide sequence ID" value="NZ_AP021879.1"/>
</dbReference>
<dbReference type="Gene3D" id="1.10.10.60">
    <property type="entry name" value="Homeodomain-like"/>
    <property type="match status" value="1"/>
</dbReference>
<dbReference type="FunFam" id="3.40.50.300:FF:000006">
    <property type="entry name" value="DNA-binding transcriptional regulator NtrC"/>
    <property type="match status" value="1"/>
</dbReference>
<dbReference type="AlphaFoldDB" id="A0A5K8AHE2"/>
<dbReference type="InterPro" id="IPR025662">
    <property type="entry name" value="Sigma_54_int_dom_ATP-bd_1"/>
</dbReference>
<gene>
    <name evidence="9" type="ORF">DSCOOX_52930</name>
</gene>
<dbReference type="Pfam" id="PF13188">
    <property type="entry name" value="PAS_8"/>
    <property type="match status" value="1"/>
</dbReference>
<protein>
    <recommendedName>
        <fullName evidence="4">HTH-type transcriptional regulatory protein TyrR</fullName>
    </recommendedName>
</protein>
<sequence length="587" mass="65271">MAEMNEITLHQVFESMNCGIIVMDRAGRIQWVNPQARGILKPSGRLCPGEAIGTHLPLTGRLVERCLKTGEPQLDKHLQGKHVDIVVHVTCMKASGKITGAVCSLDKIERFEEAASQLDSVKRLNRQLTAIVDNSSDGIWVCDGNGTVITVNKSSERLNGVKAEEVIGKHVSIMEDKGLVDHNVTPEVIRTGRKISALQYIKRTGKYVLMTATPVFDENGDISMVVSNGRDMTRLNAINEELEQIRMKAQKLEDRLAEIDMLQLKDQDIVAENDKMVQILRVAFKLAKMDASNILILGESGAGKGMLAKFIHKNGNRSKKAFIQINCAALPETLLEAELFGYEGGAFTGARQKGKAGLLELAHGGVLFLDEIGDMPISVQAKLLKYLDDHMVMRVGGTQARMIDCLIVAATNHDLEAKAKEKTFREDLYYRLNSFIIHIPPLRERPEDILKLANSFLKKYNAKYNLDRRLSYRTLEFLRSHPFEGNVRELQNLIRRLVVMGEPDASPATARDDYGEPLPAATAPPPVQYGLDPAQGLTAQLEAVEREILRRAFARFPSTRQMAAQLEVSQPTIVRKLKKYGLAGKDT</sequence>
<dbReference type="SMART" id="SM00091">
    <property type="entry name" value="PAS"/>
    <property type="match status" value="2"/>
</dbReference>
<dbReference type="Pfam" id="PF08448">
    <property type="entry name" value="PAS_4"/>
    <property type="match status" value="1"/>
</dbReference>
<evidence type="ECO:0000259" key="7">
    <source>
        <dbReference type="PROSITE" id="PS50112"/>
    </source>
</evidence>
<dbReference type="NCBIfam" id="TIGR04381">
    <property type="entry name" value="HTH_TypR"/>
    <property type="match status" value="1"/>
</dbReference>
<dbReference type="InterPro" id="IPR030828">
    <property type="entry name" value="HTH_TyrR"/>
</dbReference>
<dbReference type="SMART" id="SM00382">
    <property type="entry name" value="AAA"/>
    <property type="match status" value="1"/>
</dbReference>
<evidence type="ECO:0000256" key="5">
    <source>
        <dbReference type="SAM" id="Coils"/>
    </source>
</evidence>
<feature type="coiled-coil region" evidence="5">
    <location>
        <begin position="232"/>
        <end position="262"/>
    </location>
</feature>
<dbReference type="PROSITE" id="PS00675">
    <property type="entry name" value="SIGMA54_INTERACT_1"/>
    <property type="match status" value="1"/>
</dbReference>
<evidence type="ECO:0000256" key="3">
    <source>
        <dbReference type="ARBA" id="ARBA00022840"/>
    </source>
</evidence>
<dbReference type="InterPro" id="IPR013656">
    <property type="entry name" value="PAS_4"/>
</dbReference>
<evidence type="ECO:0000259" key="6">
    <source>
        <dbReference type="PROSITE" id="PS50045"/>
    </source>
</evidence>
<dbReference type="InterPro" id="IPR003593">
    <property type="entry name" value="AAA+_ATPase"/>
</dbReference>
<dbReference type="GO" id="GO:0003677">
    <property type="term" value="F:DNA binding"/>
    <property type="evidence" value="ECO:0007669"/>
    <property type="project" value="UniProtKB-KW"/>
</dbReference>
<keyword evidence="10" id="KW-1185">Reference proteome</keyword>
<dbReference type="PROSITE" id="PS50113">
    <property type="entry name" value="PAC"/>
    <property type="match status" value="1"/>
</dbReference>
<dbReference type="SUPFAM" id="SSF52540">
    <property type="entry name" value="P-loop containing nucleoside triphosphate hydrolases"/>
    <property type="match status" value="1"/>
</dbReference>
<dbReference type="Pfam" id="PF18024">
    <property type="entry name" value="HTH_50"/>
    <property type="match status" value="1"/>
</dbReference>
<evidence type="ECO:0000256" key="4">
    <source>
        <dbReference type="ARBA" id="ARBA00029500"/>
    </source>
</evidence>
<dbReference type="Pfam" id="PF25601">
    <property type="entry name" value="AAA_lid_14"/>
    <property type="match status" value="1"/>
</dbReference>
<dbReference type="InterPro" id="IPR000700">
    <property type="entry name" value="PAS-assoc_C"/>
</dbReference>
<keyword evidence="1" id="KW-0547">Nucleotide-binding</keyword>
<dbReference type="InterPro" id="IPR009057">
    <property type="entry name" value="Homeodomain-like_sf"/>
</dbReference>
<dbReference type="PROSITE" id="PS50112">
    <property type="entry name" value="PAS"/>
    <property type="match status" value="1"/>
</dbReference>
<name>A0A5K8AHE2_9BACT</name>
<evidence type="ECO:0000313" key="9">
    <source>
        <dbReference type="EMBL" id="BBO92113.1"/>
    </source>
</evidence>
<keyword evidence="2" id="KW-0058">Aromatic hydrocarbons catabolism</keyword>
<evidence type="ECO:0000256" key="1">
    <source>
        <dbReference type="ARBA" id="ARBA00022741"/>
    </source>
</evidence>